<protein>
    <recommendedName>
        <fullName evidence="5">DUF4382 domain-containing protein</fullName>
    </recommendedName>
</protein>
<evidence type="ECO:0000256" key="2">
    <source>
        <dbReference type="SAM" id="SignalP"/>
    </source>
</evidence>
<gene>
    <name evidence="3" type="ORF">AS202_14430</name>
</gene>
<feature type="chain" id="PRO_5042542767" description="DUF4382 domain-containing protein" evidence="2">
    <location>
        <begin position="20"/>
        <end position="219"/>
    </location>
</feature>
<dbReference type="EMBL" id="CP013690">
    <property type="protein sequence ID" value="ALU27282.1"/>
    <property type="molecule type" value="Genomic_DNA"/>
</dbReference>
<sequence length="219" mass="24302">MKKISVIIMMIALSISSCSSDNGSVEAGPGETDPIEEIPSSKNSYGSFSVNMRIDNKNVTYKYWNYLPRHREGKSYNDTFITMTDTDFFPSKDDAKYGDFPGGLLTININKPEPGLYTVVRPRTFVLANGKFPIGHDRLATVAMRIGANKKNYQDAKYEYIGDDYLVDAVEVTQDEKGVLHYTIKKAIPVSFIGGEHGEGNIAAPKVVTITVDNGHYKK</sequence>
<dbReference type="PROSITE" id="PS51257">
    <property type="entry name" value="PROKAR_LIPOPROTEIN"/>
    <property type="match status" value="1"/>
</dbReference>
<organism evidence="3 4">
    <name type="scientific">Myroides odoratimimus</name>
    <dbReference type="NCBI Taxonomy" id="76832"/>
    <lineage>
        <taxon>Bacteria</taxon>
        <taxon>Pseudomonadati</taxon>
        <taxon>Bacteroidota</taxon>
        <taxon>Flavobacteriia</taxon>
        <taxon>Flavobacteriales</taxon>
        <taxon>Flavobacteriaceae</taxon>
        <taxon>Myroides</taxon>
    </lineage>
</organism>
<accession>A0AAI8C709</accession>
<evidence type="ECO:0000313" key="3">
    <source>
        <dbReference type="EMBL" id="ALU27282.1"/>
    </source>
</evidence>
<keyword evidence="2" id="KW-0732">Signal</keyword>
<dbReference type="AlphaFoldDB" id="A0AAI8C709"/>
<feature type="region of interest" description="Disordered" evidence="1">
    <location>
        <begin position="19"/>
        <end position="41"/>
    </location>
</feature>
<proteinExistence type="predicted"/>
<evidence type="ECO:0000313" key="4">
    <source>
        <dbReference type="Proteomes" id="UP000069030"/>
    </source>
</evidence>
<reference evidence="3 4" key="1">
    <citation type="journal article" date="2016" name="J. Zhejiang Univ. Sci. B">
        <title>Antibiotic resistance mechanisms of Myroides sp.</title>
        <authorList>
            <person name="Hu S."/>
            <person name="Yuan S."/>
            <person name="Qu H."/>
            <person name="Jiang T."/>
            <person name="Zhou Y."/>
            <person name="Wang M."/>
            <person name="Ming D."/>
        </authorList>
    </citation>
    <scope>NUCLEOTIDE SEQUENCE [LARGE SCALE GENOMIC DNA]</scope>
    <source>
        <strain evidence="3 4">PR63039</strain>
    </source>
</reference>
<dbReference type="Proteomes" id="UP000069030">
    <property type="component" value="Chromosome"/>
</dbReference>
<dbReference type="KEGG" id="mod:AS202_14430"/>
<evidence type="ECO:0008006" key="5">
    <source>
        <dbReference type="Google" id="ProtNLM"/>
    </source>
</evidence>
<evidence type="ECO:0000256" key="1">
    <source>
        <dbReference type="SAM" id="MobiDB-lite"/>
    </source>
</evidence>
<feature type="signal peptide" evidence="2">
    <location>
        <begin position="1"/>
        <end position="19"/>
    </location>
</feature>
<dbReference type="RefSeq" id="WP_039851692.1">
    <property type="nucleotide sequence ID" value="NZ_CP013690.1"/>
</dbReference>
<name>A0AAI8C709_9FLAO</name>